<keyword evidence="4 8" id="KW-0418">Kinase</keyword>
<evidence type="ECO:0000256" key="3">
    <source>
        <dbReference type="ARBA" id="ARBA00022741"/>
    </source>
</evidence>
<dbReference type="HAMAP" id="MF_00238">
    <property type="entry name" value="Cytidyl_kinase_type1"/>
    <property type="match status" value="1"/>
</dbReference>
<sequence length="233" mass="26122">MQKITIAVDGYSSCGKSTTAKKVAKKLGYSYIDTGAMYRSVTLYFHEHHVTLTNDKEIEKALENIHIEFRHNPNDGRNETFLNGLNVEDEIRKLYIANQVSEVSAIAAVRHAMVAQQRRMGKKKGVVMDGRDIGTVVFPDAELKIFMTADPIIRANRRQIELAERGDLVDLEDIIENIKKRDLIDTTRKESPLRKADDAIEVDTSFMTLDGQVEVVCGLAEEALARAVKKATS</sequence>
<dbReference type="NCBIfam" id="TIGR00017">
    <property type="entry name" value="cmk"/>
    <property type="match status" value="1"/>
</dbReference>
<feature type="domain" description="Cytidylate kinase" evidence="9">
    <location>
        <begin position="6"/>
        <end position="217"/>
    </location>
</feature>
<comment type="catalytic activity">
    <reaction evidence="7 8">
        <text>CMP + ATP = CDP + ADP</text>
        <dbReference type="Rhea" id="RHEA:11600"/>
        <dbReference type="ChEBI" id="CHEBI:30616"/>
        <dbReference type="ChEBI" id="CHEBI:58069"/>
        <dbReference type="ChEBI" id="CHEBI:60377"/>
        <dbReference type="ChEBI" id="CHEBI:456216"/>
        <dbReference type="EC" id="2.7.4.25"/>
    </reaction>
</comment>
<evidence type="ECO:0000256" key="5">
    <source>
        <dbReference type="ARBA" id="ARBA00022840"/>
    </source>
</evidence>
<dbReference type="Pfam" id="PF02224">
    <property type="entry name" value="Cytidylate_kin"/>
    <property type="match status" value="1"/>
</dbReference>
<evidence type="ECO:0000256" key="2">
    <source>
        <dbReference type="ARBA" id="ARBA00022679"/>
    </source>
</evidence>
<keyword evidence="11" id="KW-1185">Reference proteome</keyword>
<dbReference type="OrthoDB" id="9807434at2"/>
<dbReference type="CDD" id="cd02020">
    <property type="entry name" value="CMPK"/>
    <property type="match status" value="1"/>
</dbReference>
<protein>
    <recommendedName>
        <fullName evidence="8">Cytidylate kinase</fullName>
        <shortName evidence="8">CK</shortName>
        <ecNumber evidence="8">2.7.4.25</ecNumber>
    </recommendedName>
    <alternativeName>
        <fullName evidence="8">Cytidine monophosphate kinase</fullName>
        <shortName evidence="8">CMP kinase</shortName>
    </alternativeName>
</protein>
<dbReference type="EC" id="2.7.4.25" evidence="8"/>
<accession>A0A4Q5M367</accession>
<reference evidence="10 11" key="1">
    <citation type="submission" date="2019-02" db="EMBL/GenBank/DDBJ databases">
        <title>Bacterial novel species Emticicia sp. 17J42-9 isolated from soil.</title>
        <authorList>
            <person name="Jung H.-Y."/>
        </authorList>
    </citation>
    <scope>NUCLEOTIDE SEQUENCE [LARGE SCALE GENOMIC DNA]</scope>
    <source>
        <strain evidence="10 11">17J42-9</strain>
    </source>
</reference>
<proteinExistence type="inferred from homology"/>
<comment type="similarity">
    <text evidence="1 8">Belongs to the cytidylate kinase family. Type 1 subfamily.</text>
</comment>
<evidence type="ECO:0000256" key="6">
    <source>
        <dbReference type="ARBA" id="ARBA00047615"/>
    </source>
</evidence>
<dbReference type="Gene3D" id="3.40.50.300">
    <property type="entry name" value="P-loop containing nucleotide triphosphate hydrolases"/>
    <property type="match status" value="1"/>
</dbReference>
<feature type="binding site" evidence="8">
    <location>
        <begin position="10"/>
        <end position="18"/>
    </location>
    <ligand>
        <name>ATP</name>
        <dbReference type="ChEBI" id="CHEBI:30616"/>
    </ligand>
</feature>
<organism evidence="10 11">
    <name type="scientific">Emticicia agri</name>
    <dbReference type="NCBI Taxonomy" id="2492393"/>
    <lineage>
        <taxon>Bacteria</taxon>
        <taxon>Pseudomonadati</taxon>
        <taxon>Bacteroidota</taxon>
        <taxon>Cytophagia</taxon>
        <taxon>Cytophagales</taxon>
        <taxon>Leadbetterellaceae</taxon>
        <taxon>Emticicia</taxon>
    </lineage>
</organism>
<name>A0A4Q5M367_9BACT</name>
<dbReference type="EMBL" id="SEWF01000008">
    <property type="protein sequence ID" value="RYU96323.1"/>
    <property type="molecule type" value="Genomic_DNA"/>
</dbReference>
<dbReference type="SUPFAM" id="SSF52540">
    <property type="entry name" value="P-loop containing nucleoside triphosphate hydrolases"/>
    <property type="match status" value="1"/>
</dbReference>
<comment type="catalytic activity">
    <reaction evidence="6 8">
        <text>dCMP + ATP = dCDP + ADP</text>
        <dbReference type="Rhea" id="RHEA:25094"/>
        <dbReference type="ChEBI" id="CHEBI:30616"/>
        <dbReference type="ChEBI" id="CHEBI:57566"/>
        <dbReference type="ChEBI" id="CHEBI:58593"/>
        <dbReference type="ChEBI" id="CHEBI:456216"/>
        <dbReference type="EC" id="2.7.4.25"/>
    </reaction>
</comment>
<keyword evidence="3 8" id="KW-0547">Nucleotide-binding</keyword>
<dbReference type="GO" id="GO:0036430">
    <property type="term" value="F:CMP kinase activity"/>
    <property type="evidence" value="ECO:0007669"/>
    <property type="project" value="RHEA"/>
</dbReference>
<keyword evidence="2 8" id="KW-0808">Transferase</keyword>
<comment type="subcellular location">
    <subcellularLocation>
        <location evidence="8">Cytoplasm</location>
    </subcellularLocation>
</comment>
<dbReference type="GO" id="GO:0005524">
    <property type="term" value="F:ATP binding"/>
    <property type="evidence" value="ECO:0007669"/>
    <property type="project" value="UniProtKB-UniRule"/>
</dbReference>
<dbReference type="InterPro" id="IPR003136">
    <property type="entry name" value="Cytidylate_kin"/>
</dbReference>
<dbReference type="Proteomes" id="UP000293162">
    <property type="component" value="Unassembled WGS sequence"/>
</dbReference>
<comment type="caution">
    <text evidence="10">The sequence shown here is derived from an EMBL/GenBank/DDBJ whole genome shotgun (WGS) entry which is preliminary data.</text>
</comment>
<dbReference type="AlphaFoldDB" id="A0A4Q5M367"/>
<evidence type="ECO:0000256" key="7">
    <source>
        <dbReference type="ARBA" id="ARBA00048478"/>
    </source>
</evidence>
<evidence type="ECO:0000313" key="10">
    <source>
        <dbReference type="EMBL" id="RYU96323.1"/>
    </source>
</evidence>
<dbReference type="InterPro" id="IPR027417">
    <property type="entry name" value="P-loop_NTPase"/>
</dbReference>
<dbReference type="GO" id="GO:0005737">
    <property type="term" value="C:cytoplasm"/>
    <property type="evidence" value="ECO:0007669"/>
    <property type="project" value="UniProtKB-SubCell"/>
</dbReference>
<evidence type="ECO:0000256" key="4">
    <source>
        <dbReference type="ARBA" id="ARBA00022777"/>
    </source>
</evidence>
<evidence type="ECO:0000256" key="8">
    <source>
        <dbReference type="HAMAP-Rule" id="MF_00238"/>
    </source>
</evidence>
<evidence type="ECO:0000313" key="11">
    <source>
        <dbReference type="Proteomes" id="UP000293162"/>
    </source>
</evidence>
<dbReference type="GO" id="GO:0036431">
    <property type="term" value="F:dCMP kinase activity"/>
    <property type="evidence" value="ECO:0007669"/>
    <property type="project" value="InterPro"/>
</dbReference>
<dbReference type="GO" id="GO:0006220">
    <property type="term" value="P:pyrimidine nucleotide metabolic process"/>
    <property type="evidence" value="ECO:0007669"/>
    <property type="project" value="UniProtKB-UniRule"/>
</dbReference>
<evidence type="ECO:0000256" key="1">
    <source>
        <dbReference type="ARBA" id="ARBA00009427"/>
    </source>
</evidence>
<dbReference type="InterPro" id="IPR011994">
    <property type="entry name" value="Cytidylate_kinase_dom"/>
</dbReference>
<gene>
    <name evidence="8" type="primary">cmk</name>
    <name evidence="10" type="ORF">EWM59_07365</name>
</gene>
<evidence type="ECO:0000259" key="9">
    <source>
        <dbReference type="Pfam" id="PF02224"/>
    </source>
</evidence>
<keyword evidence="5 8" id="KW-0067">ATP-binding</keyword>
<keyword evidence="8" id="KW-0963">Cytoplasm</keyword>
<dbReference type="RefSeq" id="WP_130020304.1">
    <property type="nucleotide sequence ID" value="NZ_SEWF01000008.1"/>
</dbReference>